<dbReference type="EMBL" id="CH445340">
    <property type="protein sequence ID" value="EAT82529.1"/>
    <property type="molecule type" value="Genomic_DNA"/>
</dbReference>
<organism evidence="1 2">
    <name type="scientific">Phaeosphaeria nodorum (strain SN15 / ATCC MYA-4574 / FGSC 10173)</name>
    <name type="common">Glume blotch fungus</name>
    <name type="synonym">Parastagonospora nodorum</name>
    <dbReference type="NCBI Taxonomy" id="321614"/>
    <lineage>
        <taxon>Eukaryota</taxon>
        <taxon>Fungi</taxon>
        <taxon>Dikarya</taxon>
        <taxon>Ascomycota</taxon>
        <taxon>Pezizomycotina</taxon>
        <taxon>Dothideomycetes</taxon>
        <taxon>Pleosporomycetidae</taxon>
        <taxon>Pleosporales</taxon>
        <taxon>Pleosporineae</taxon>
        <taxon>Phaeosphaeriaceae</taxon>
        <taxon>Parastagonospora</taxon>
    </lineage>
</organism>
<dbReference type="RefSeq" id="XP_001800476.1">
    <property type="nucleotide sequence ID" value="XM_001800424.1"/>
</dbReference>
<name>Q0UDH0_PHANO</name>
<sequence>MTGVQSPFSDRGGTATAKGGANVSCRLMLQGCDQHPSPTPARPR</sequence>
<gene>
    <name evidence="1" type="ORF">SNOG_10194</name>
</gene>
<dbReference type="Proteomes" id="UP000001055">
    <property type="component" value="Unassembled WGS sequence"/>
</dbReference>
<dbReference type="InParanoid" id="Q0UDH0"/>
<proteinExistence type="predicted"/>
<protein>
    <submittedName>
        <fullName evidence="1">Uncharacterized protein</fullName>
    </submittedName>
</protein>
<dbReference type="GeneID" id="5977382"/>
<dbReference type="AlphaFoldDB" id="Q0UDH0"/>
<accession>Q0UDH0</accession>
<evidence type="ECO:0000313" key="1">
    <source>
        <dbReference type="EMBL" id="EAT82529.1"/>
    </source>
</evidence>
<reference evidence="2" key="1">
    <citation type="journal article" date="2007" name="Plant Cell">
        <title>Dothideomycete-plant interactions illuminated by genome sequencing and EST analysis of the wheat pathogen Stagonospora nodorum.</title>
        <authorList>
            <person name="Hane J.K."/>
            <person name="Lowe R.G."/>
            <person name="Solomon P.S."/>
            <person name="Tan K.C."/>
            <person name="Schoch C.L."/>
            <person name="Spatafora J.W."/>
            <person name="Crous P.W."/>
            <person name="Kodira C."/>
            <person name="Birren B.W."/>
            <person name="Galagan J.E."/>
            <person name="Torriani S.F."/>
            <person name="McDonald B.A."/>
            <person name="Oliver R.P."/>
        </authorList>
    </citation>
    <scope>NUCLEOTIDE SEQUENCE [LARGE SCALE GENOMIC DNA]</scope>
    <source>
        <strain evidence="2">SN15 / ATCC MYA-4574 / FGSC 10173</strain>
    </source>
</reference>
<dbReference type="KEGG" id="pno:SNOG_10194"/>
<evidence type="ECO:0000313" key="2">
    <source>
        <dbReference type="Proteomes" id="UP000001055"/>
    </source>
</evidence>